<dbReference type="AlphaFoldDB" id="A0AAV2NRN4"/>
<organism evidence="2 3">
    <name type="scientific">Lasius platythorax</name>
    <dbReference type="NCBI Taxonomy" id="488582"/>
    <lineage>
        <taxon>Eukaryota</taxon>
        <taxon>Metazoa</taxon>
        <taxon>Ecdysozoa</taxon>
        <taxon>Arthropoda</taxon>
        <taxon>Hexapoda</taxon>
        <taxon>Insecta</taxon>
        <taxon>Pterygota</taxon>
        <taxon>Neoptera</taxon>
        <taxon>Endopterygota</taxon>
        <taxon>Hymenoptera</taxon>
        <taxon>Apocrita</taxon>
        <taxon>Aculeata</taxon>
        <taxon>Formicoidea</taxon>
        <taxon>Formicidae</taxon>
        <taxon>Formicinae</taxon>
        <taxon>Lasius</taxon>
        <taxon>Lasius</taxon>
    </lineage>
</organism>
<name>A0AAV2NRN4_9HYME</name>
<feature type="region of interest" description="Disordered" evidence="1">
    <location>
        <begin position="85"/>
        <end position="115"/>
    </location>
</feature>
<sequence length="115" mass="13361">MMHDVIKERVAPDNLTEYFNFYAIIERRKCQQLESTGRAENIQSVEDNFLNMMHDVIKGRVSPDNLTEYFNSYAKIEGRECQQLESTGRAENIQSVEEDIESDPLDLDGKEIENI</sequence>
<reference evidence="2" key="1">
    <citation type="submission" date="2024-04" db="EMBL/GenBank/DDBJ databases">
        <authorList>
            <consortium name="Molecular Ecology Group"/>
        </authorList>
    </citation>
    <scope>NUCLEOTIDE SEQUENCE</scope>
</reference>
<feature type="compositionally biased region" description="Acidic residues" evidence="1">
    <location>
        <begin position="96"/>
        <end position="106"/>
    </location>
</feature>
<dbReference type="EMBL" id="OZ034826">
    <property type="protein sequence ID" value="CAL1682045.1"/>
    <property type="molecule type" value="Genomic_DNA"/>
</dbReference>
<evidence type="ECO:0000313" key="3">
    <source>
        <dbReference type="Proteomes" id="UP001497644"/>
    </source>
</evidence>
<accession>A0AAV2NRN4</accession>
<keyword evidence="3" id="KW-1185">Reference proteome</keyword>
<gene>
    <name evidence="2" type="ORF">LPLAT_LOCUS7936</name>
</gene>
<evidence type="ECO:0000256" key="1">
    <source>
        <dbReference type="SAM" id="MobiDB-lite"/>
    </source>
</evidence>
<dbReference type="Proteomes" id="UP001497644">
    <property type="component" value="Chromosome 3"/>
</dbReference>
<proteinExistence type="predicted"/>
<protein>
    <submittedName>
        <fullName evidence="2">Uncharacterized protein</fullName>
    </submittedName>
</protein>
<evidence type="ECO:0000313" key="2">
    <source>
        <dbReference type="EMBL" id="CAL1682045.1"/>
    </source>
</evidence>